<dbReference type="AlphaFoldDB" id="A0A8B3S2P3"/>
<gene>
    <name evidence="2" type="ORF">AEth_00958</name>
</gene>
<keyword evidence="1" id="KW-0812">Transmembrane</keyword>
<organism evidence="2 3">
    <name type="scientific">Candidatus Argoarchaeum ethanivorans</name>
    <dbReference type="NCBI Taxonomy" id="2608793"/>
    <lineage>
        <taxon>Archaea</taxon>
        <taxon>Methanobacteriati</taxon>
        <taxon>Methanobacteriota</taxon>
        <taxon>Stenosarchaea group</taxon>
        <taxon>Methanomicrobia</taxon>
        <taxon>Methanosarcinales</taxon>
        <taxon>Methanosarcinales incertae sedis</taxon>
        <taxon>GOM Arc I cluster</taxon>
        <taxon>Candidatus Argoarchaeum</taxon>
    </lineage>
</organism>
<keyword evidence="1" id="KW-1133">Transmembrane helix</keyword>
<proteinExistence type="predicted"/>
<dbReference type="Proteomes" id="UP000291831">
    <property type="component" value="Unassembled WGS sequence"/>
</dbReference>
<comment type="caution">
    <text evidence="2">The sequence shown here is derived from an EMBL/GenBank/DDBJ whole genome shotgun (WGS) entry which is preliminary data.</text>
</comment>
<evidence type="ECO:0000313" key="3">
    <source>
        <dbReference type="Proteomes" id="UP000291831"/>
    </source>
</evidence>
<dbReference type="EMBL" id="RPGO01000024">
    <property type="protein sequence ID" value="RZB31004.1"/>
    <property type="molecule type" value="Genomic_DNA"/>
</dbReference>
<keyword evidence="1" id="KW-0472">Membrane</keyword>
<evidence type="ECO:0000256" key="1">
    <source>
        <dbReference type="SAM" id="Phobius"/>
    </source>
</evidence>
<reference evidence="3" key="1">
    <citation type="submission" date="2019-01" db="EMBL/GenBank/DDBJ databases">
        <title>Anaerobic oxidation of ethane by archaea from a marine hydrocarbon seep.</title>
        <authorList>
            <person name="Musat F."/>
        </authorList>
    </citation>
    <scope>NUCLEOTIDE SEQUENCE [LARGE SCALE GENOMIC DNA]</scope>
</reference>
<feature type="transmembrane region" description="Helical" evidence="1">
    <location>
        <begin position="68"/>
        <end position="89"/>
    </location>
</feature>
<sequence length="181" mass="21572">MQKEDKASKINMKDRDVVLLKFNYKNLHESIWDNHKLSRVVTSIFIPVLFGVQGYLVRDFYVFSKLQVIMGVFITELLLSTWLLLMWTFRYYSIPRIKRLKEIEDLFNKEITKEISDFFKDRKGFNQYELGYGKPKQNNNKEICKKISDKITLSFMEIYLVIFWMVTSLNVILLGAKILFA</sequence>
<feature type="transmembrane region" description="Helical" evidence="1">
    <location>
        <begin position="158"/>
        <end position="180"/>
    </location>
</feature>
<name>A0A8B3S2P3_9EURY</name>
<feature type="transmembrane region" description="Helical" evidence="1">
    <location>
        <begin position="37"/>
        <end position="56"/>
    </location>
</feature>
<protein>
    <submittedName>
        <fullName evidence="2">Uncharacterized protein</fullName>
    </submittedName>
</protein>
<accession>A0A8B3S2P3</accession>
<evidence type="ECO:0000313" key="2">
    <source>
        <dbReference type="EMBL" id="RZB31004.1"/>
    </source>
</evidence>